<dbReference type="KEGG" id="hrr:HZS55_07325"/>
<keyword evidence="3" id="KW-1185">Reference proteome</keyword>
<reference evidence="2 3" key="1">
    <citation type="submission" date="2020-07" db="EMBL/GenBank/DDBJ databases">
        <title>Halosimplex pelagicum sp. nov. and Halosimplex rubrum sp. nov., isolated from salted brown alga Laminaria, and emended description of the genus Halosimplex.</title>
        <authorList>
            <person name="Cui H."/>
        </authorList>
    </citation>
    <scope>NUCLEOTIDE SEQUENCE [LARGE SCALE GENOMIC DNA]</scope>
    <source>
        <strain evidence="2 3">R27</strain>
    </source>
</reference>
<dbReference type="Proteomes" id="UP000509667">
    <property type="component" value="Chromosome"/>
</dbReference>
<dbReference type="Pfam" id="PF26262">
    <property type="entry name" value="DUF8066"/>
    <property type="match status" value="1"/>
</dbReference>
<dbReference type="AlphaFoldDB" id="A0A7D5TC93"/>
<evidence type="ECO:0000313" key="3">
    <source>
        <dbReference type="Proteomes" id="UP000509667"/>
    </source>
</evidence>
<evidence type="ECO:0000256" key="1">
    <source>
        <dbReference type="SAM" id="Phobius"/>
    </source>
</evidence>
<protein>
    <submittedName>
        <fullName evidence="2">Uncharacterized protein</fullName>
    </submittedName>
</protein>
<dbReference type="GeneID" id="56077662"/>
<keyword evidence="1" id="KW-0812">Transmembrane</keyword>
<accession>A0A7D5TC93</accession>
<dbReference type="InterPro" id="IPR058379">
    <property type="entry name" value="DUF8066"/>
</dbReference>
<name>A0A7D5TC93_9EURY</name>
<dbReference type="RefSeq" id="WP_179911046.1">
    <property type="nucleotide sequence ID" value="NZ_CP058910.1"/>
</dbReference>
<feature type="transmembrane region" description="Helical" evidence="1">
    <location>
        <begin position="36"/>
        <end position="62"/>
    </location>
</feature>
<organism evidence="2 3">
    <name type="scientific">Halosimplex rubrum</name>
    <dbReference type="NCBI Taxonomy" id="869889"/>
    <lineage>
        <taxon>Archaea</taxon>
        <taxon>Methanobacteriati</taxon>
        <taxon>Methanobacteriota</taxon>
        <taxon>Stenosarchaea group</taxon>
        <taxon>Halobacteria</taxon>
        <taxon>Halobacteriales</taxon>
        <taxon>Haloarculaceae</taxon>
        <taxon>Halosimplex</taxon>
    </lineage>
</organism>
<proteinExistence type="predicted"/>
<evidence type="ECO:0000313" key="2">
    <source>
        <dbReference type="EMBL" id="QLH77116.1"/>
    </source>
</evidence>
<dbReference type="EMBL" id="CP058910">
    <property type="protein sequence ID" value="QLH77116.1"/>
    <property type="molecule type" value="Genomic_DNA"/>
</dbReference>
<sequence length="75" mass="7935">MSGWSPPKLSRGIVAGFGLASALILAYALLIQGALLLGLLPVLLIGFGYLVWRVVAAVEAIADGVQRIAEQMERE</sequence>
<keyword evidence="1" id="KW-1133">Transmembrane helix</keyword>
<keyword evidence="1" id="KW-0472">Membrane</keyword>
<feature type="transmembrane region" description="Helical" evidence="1">
    <location>
        <begin position="12"/>
        <end position="30"/>
    </location>
</feature>
<gene>
    <name evidence="2" type="ORF">HZS55_07325</name>
</gene>